<reference evidence="1" key="2">
    <citation type="submission" date="2020-09" db="EMBL/GenBank/DDBJ databases">
        <authorList>
            <person name="Sun Q."/>
            <person name="Zhou Y."/>
        </authorList>
    </citation>
    <scope>NUCLEOTIDE SEQUENCE</scope>
    <source>
        <strain evidence="1">CGMCC 1.12426</strain>
    </source>
</reference>
<sequence length="63" mass="6898">MNPVLIDGRQLMAESLVEILYDERIAFHVSTPCLYPAAFVKASCRGSPLPVLASEWLASDAFS</sequence>
<comment type="caution">
    <text evidence="1">The sequence shown here is derived from an EMBL/GenBank/DDBJ whole genome shotgun (WGS) entry which is preliminary data.</text>
</comment>
<keyword evidence="2" id="KW-1185">Reference proteome</keyword>
<accession>A0A916X2Z5</accession>
<protein>
    <submittedName>
        <fullName evidence="1">Uncharacterized protein</fullName>
    </submittedName>
</protein>
<dbReference type="AlphaFoldDB" id="A0A916X2Z5"/>
<name>A0A916X2Z5_9HYPH</name>
<proteinExistence type="predicted"/>
<reference evidence="1" key="1">
    <citation type="journal article" date="2014" name="Int. J. Syst. Evol. Microbiol.">
        <title>Complete genome sequence of Corynebacterium casei LMG S-19264T (=DSM 44701T), isolated from a smear-ripened cheese.</title>
        <authorList>
            <consortium name="US DOE Joint Genome Institute (JGI-PGF)"/>
            <person name="Walter F."/>
            <person name="Albersmeier A."/>
            <person name="Kalinowski J."/>
            <person name="Ruckert C."/>
        </authorList>
    </citation>
    <scope>NUCLEOTIDE SEQUENCE</scope>
    <source>
        <strain evidence="1">CGMCC 1.12426</strain>
    </source>
</reference>
<evidence type="ECO:0000313" key="2">
    <source>
        <dbReference type="Proteomes" id="UP000605148"/>
    </source>
</evidence>
<dbReference type="EMBL" id="BMFA01000010">
    <property type="protein sequence ID" value="GGB57714.1"/>
    <property type="molecule type" value="Genomic_DNA"/>
</dbReference>
<gene>
    <name evidence="1" type="ORF">GCM10011316_32220</name>
</gene>
<organism evidence="1 2">
    <name type="scientific">Roseibium aquae</name>
    <dbReference type="NCBI Taxonomy" id="1323746"/>
    <lineage>
        <taxon>Bacteria</taxon>
        <taxon>Pseudomonadati</taxon>
        <taxon>Pseudomonadota</taxon>
        <taxon>Alphaproteobacteria</taxon>
        <taxon>Hyphomicrobiales</taxon>
        <taxon>Stappiaceae</taxon>
        <taxon>Roseibium</taxon>
    </lineage>
</organism>
<evidence type="ECO:0000313" key="1">
    <source>
        <dbReference type="EMBL" id="GGB57714.1"/>
    </source>
</evidence>
<dbReference type="Proteomes" id="UP000605148">
    <property type="component" value="Unassembled WGS sequence"/>
</dbReference>